<comment type="caution">
    <text evidence="5">The sequence shown here is derived from an EMBL/GenBank/DDBJ whole genome shotgun (WGS) entry which is preliminary data.</text>
</comment>
<gene>
    <name evidence="5" type="ORF">VB264_10905</name>
</gene>
<dbReference type="PANTHER" id="PTHR30469">
    <property type="entry name" value="MULTIDRUG RESISTANCE PROTEIN MDTA"/>
    <property type="match status" value="1"/>
</dbReference>
<proteinExistence type="inferred from homology"/>
<evidence type="ECO:0000259" key="4">
    <source>
        <dbReference type="Pfam" id="PF25989"/>
    </source>
</evidence>
<evidence type="ECO:0000259" key="2">
    <source>
        <dbReference type="Pfam" id="PF25917"/>
    </source>
</evidence>
<dbReference type="InterPro" id="IPR058625">
    <property type="entry name" value="MdtA-like_BSH"/>
</dbReference>
<dbReference type="Pfam" id="PF25954">
    <property type="entry name" value="Beta-barrel_RND_2"/>
    <property type="match status" value="1"/>
</dbReference>
<evidence type="ECO:0000313" key="5">
    <source>
        <dbReference type="EMBL" id="MEA5258290.1"/>
    </source>
</evidence>
<organism evidence="5 6">
    <name type="scientific">Arcicella aquatica</name>
    <dbReference type="NCBI Taxonomy" id="217141"/>
    <lineage>
        <taxon>Bacteria</taxon>
        <taxon>Pseudomonadati</taxon>
        <taxon>Bacteroidota</taxon>
        <taxon>Cytophagia</taxon>
        <taxon>Cytophagales</taxon>
        <taxon>Flectobacillaceae</taxon>
        <taxon>Arcicella</taxon>
    </lineage>
</organism>
<dbReference type="Gene3D" id="2.40.30.170">
    <property type="match status" value="1"/>
</dbReference>
<dbReference type="Gene3D" id="2.40.50.100">
    <property type="match status" value="1"/>
</dbReference>
<name>A0ABU5QN05_9BACT</name>
<feature type="domain" description="CusB-like beta-barrel" evidence="3">
    <location>
        <begin position="207"/>
        <end position="271"/>
    </location>
</feature>
<sequence>MKKSFIVTLTIFAFAGLIAFTLFRNKKKIEANKVVVDRSIIPVSVATAKAQLLPFDGKVSLPASLELSNEATIAVGIQGKIQKLTIDIGSRVAKGQIVGTLDNRLKSITLKTNELTLAKLEKDYARNNDLYKGNAGTELSVVNAKYDVENTRLQIEQVKQQIEDGNIISPISGVVTARKLVAGEFVSPGTVIATVTDDVHLKTVVFVNEKDVYQLRLGQTAKVSSDVFPNKSFSGQIKFISPKGDENHNYRVELLLNTNVLRAGTYVMVDFDLGRKATLLQIPKLALAEGTKNPFVYVVEGNTVVLRKITVGREIGENIEVISGLVAGEEVVTSGQINLTNGSKITKTTNQ</sequence>
<evidence type="ECO:0000313" key="6">
    <source>
        <dbReference type="Proteomes" id="UP001304671"/>
    </source>
</evidence>
<dbReference type="Gene3D" id="2.40.420.20">
    <property type="match status" value="1"/>
</dbReference>
<dbReference type="Pfam" id="PF25917">
    <property type="entry name" value="BSH_RND"/>
    <property type="match status" value="1"/>
</dbReference>
<protein>
    <submittedName>
        <fullName evidence="5">Efflux RND transporter periplasmic adaptor subunit</fullName>
    </submittedName>
</protein>
<dbReference type="InterPro" id="IPR006143">
    <property type="entry name" value="RND_pump_MFP"/>
</dbReference>
<dbReference type="InterPro" id="IPR058792">
    <property type="entry name" value="Beta-barrel_RND_2"/>
</dbReference>
<reference evidence="5 6" key="1">
    <citation type="submission" date="2023-12" db="EMBL/GenBank/DDBJ databases">
        <title>Novel species of the genus Arcicella isolated from rivers.</title>
        <authorList>
            <person name="Lu H."/>
        </authorList>
    </citation>
    <scope>NUCLEOTIDE SEQUENCE [LARGE SCALE GENOMIC DNA]</scope>
    <source>
        <strain evidence="5 6">LMG 21963</strain>
    </source>
</reference>
<dbReference type="Gene3D" id="1.10.287.470">
    <property type="entry name" value="Helix hairpin bin"/>
    <property type="match status" value="1"/>
</dbReference>
<accession>A0ABU5QN05</accession>
<dbReference type="Proteomes" id="UP001304671">
    <property type="component" value="Unassembled WGS sequence"/>
</dbReference>
<dbReference type="NCBIfam" id="TIGR01730">
    <property type="entry name" value="RND_mfp"/>
    <property type="match status" value="1"/>
</dbReference>
<dbReference type="RefSeq" id="WP_323249271.1">
    <property type="nucleotide sequence ID" value="NZ_JAYFUL010000014.1"/>
</dbReference>
<keyword evidence="6" id="KW-1185">Reference proteome</keyword>
<dbReference type="PANTHER" id="PTHR30469:SF15">
    <property type="entry name" value="HLYD FAMILY OF SECRETION PROTEINS"/>
    <property type="match status" value="1"/>
</dbReference>
<dbReference type="Pfam" id="PF25989">
    <property type="entry name" value="YknX_C"/>
    <property type="match status" value="1"/>
</dbReference>
<evidence type="ECO:0000256" key="1">
    <source>
        <dbReference type="ARBA" id="ARBA00009477"/>
    </source>
</evidence>
<dbReference type="EMBL" id="JAYFUL010000014">
    <property type="protein sequence ID" value="MEA5258290.1"/>
    <property type="molecule type" value="Genomic_DNA"/>
</dbReference>
<feature type="domain" description="Multidrug resistance protein MdtA-like barrel-sandwich hybrid" evidence="2">
    <location>
        <begin position="70"/>
        <end position="196"/>
    </location>
</feature>
<evidence type="ECO:0000259" key="3">
    <source>
        <dbReference type="Pfam" id="PF25954"/>
    </source>
</evidence>
<comment type="similarity">
    <text evidence="1">Belongs to the membrane fusion protein (MFP) (TC 8.A.1) family.</text>
</comment>
<dbReference type="SUPFAM" id="SSF111369">
    <property type="entry name" value="HlyD-like secretion proteins"/>
    <property type="match status" value="1"/>
</dbReference>
<feature type="domain" description="YknX-like C-terminal permuted SH3-like" evidence="4">
    <location>
        <begin position="280"/>
        <end position="346"/>
    </location>
</feature>
<dbReference type="InterPro" id="IPR058637">
    <property type="entry name" value="YknX-like_C"/>
</dbReference>